<gene>
    <name evidence="2" type="ORF">GWK47_003910</name>
</gene>
<evidence type="ECO:0000313" key="2">
    <source>
        <dbReference type="EMBL" id="KAG0727923.1"/>
    </source>
</evidence>
<name>A0A8J5CPH8_CHIOP</name>
<accession>A0A8J5CPH8</accession>
<dbReference type="EMBL" id="JACEEZ010002837">
    <property type="protein sequence ID" value="KAG0727923.1"/>
    <property type="molecule type" value="Genomic_DNA"/>
</dbReference>
<feature type="region of interest" description="Disordered" evidence="1">
    <location>
        <begin position="133"/>
        <end position="163"/>
    </location>
</feature>
<proteinExistence type="predicted"/>
<comment type="caution">
    <text evidence="2">The sequence shown here is derived from an EMBL/GenBank/DDBJ whole genome shotgun (WGS) entry which is preliminary data.</text>
</comment>
<dbReference type="AlphaFoldDB" id="A0A8J5CPH8"/>
<evidence type="ECO:0000256" key="1">
    <source>
        <dbReference type="SAM" id="MobiDB-lite"/>
    </source>
</evidence>
<protein>
    <submittedName>
        <fullName evidence="2">Uncharacterized protein</fullName>
    </submittedName>
</protein>
<sequence length="226" mass="23998">MDTCGVIEGVVWGVDTTDVATGGQEVAVPPTEEVGVGVGVTTCSQQVEEAGNVYTLCGGCDMERRSLVEECVVCALQEQVKALQEEVKRLKGVMNEVNVGTGMLYHSFSTIQGEVKDLQQKVHSLGEGVEVGQTGVGTRPAVGGTRSKEGQWRVVGKGSKPGSAGAEKLGEVLLHNRYAVLGEKDRGVKSRGVEEQAGDRQGTGVERDLRCCWWRLSGEVPGPDLL</sequence>
<evidence type="ECO:0000313" key="3">
    <source>
        <dbReference type="Proteomes" id="UP000770661"/>
    </source>
</evidence>
<keyword evidence="3" id="KW-1185">Reference proteome</keyword>
<reference evidence="2" key="1">
    <citation type="submission" date="2020-07" db="EMBL/GenBank/DDBJ databases">
        <title>The High-quality genome of the commercially important snow crab, Chionoecetes opilio.</title>
        <authorList>
            <person name="Jeong J.-H."/>
            <person name="Ryu S."/>
        </authorList>
    </citation>
    <scope>NUCLEOTIDE SEQUENCE</scope>
    <source>
        <strain evidence="2">MADBK_172401_WGS</strain>
        <tissue evidence="2">Digestive gland</tissue>
    </source>
</reference>
<dbReference type="Proteomes" id="UP000770661">
    <property type="component" value="Unassembled WGS sequence"/>
</dbReference>
<organism evidence="2 3">
    <name type="scientific">Chionoecetes opilio</name>
    <name type="common">Atlantic snow crab</name>
    <name type="synonym">Cancer opilio</name>
    <dbReference type="NCBI Taxonomy" id="41210"/>
    <lineage>
        <taxon>Eukaryota</taxon>
        <taxon>Metazoa</taxon>
        <taxon>Ecdysozoa</taxon>
        <taxon>Arthropoda</taxon>
        <taxon>Crustacea</taxon>
        <taxon>Multicrustacea</taxon>
        <taxon>Malacostraca</taxon>
        <taxon>Eumalacostraca</taxon>
        <taxon>Eucarida</taxon>
        <taxon>Decapoda</taxon>
        <taxon>Pleocyemata</taxon>
        <taxon>Brachyura</taxon>
        <taxon>Eubrachyura</taxon>
        <taxon>Majoidea</taxon>
        <taxon>Majidae</taxon>
        <taxon>Chionoecetes</taxon>
    </lineage>
</organism>